<dbReference type="InterPro" id="IPR007219">
    <property type="entry name" value="XnlR_reg_dom"/>
</dbReference>
<protein>
    <recommendedName>
        <fullName evidence="7">Iron-sulfur cluster assembly factor IBA57 homolog, mitochondrial</fullName>
    </recommendedName>
</protein>
<name>A0A395NPZ0_TRIAR</name>
<dbReference type="InterPro" id="IPR036864">
    <property type="entry name" value="Zn2-C6_fun-type_DNA-bd_sf"/>
</dbReference>
<organism evidence="10 11">
    <name type="scientific">Trichoderma arundinaceum</name>
    <dbReference type="NCBI Taxonomy" id="490622"/>
    <lineage>
        <taxon>Eukaryota</taxon>
        <taxon>Fungi</taxon>
        <taxon>Dikarya</taxon>
        <taxon>Ascomycota</taxon>
        <taxon>Pezizomycotina</taxon>
        <taxon>Sordariomycetes</taxon>
        <taxon>Hypocreomycetidae</taxon>
        <taxon>Hypocreales</taxon>
        <taxon>Hypocreaceae</taxon>
        <taxon>Trichoderma</taxon>
    </lineage>
</organism>
<dbReference type="CDD" id="cd00067">
    <property type="entry name" value="GAL4"/>
    <property type="match status" value="1"/>
</dbReference>
<dbReference type="Proteomes" id="UP000266272">
    <property type="component" value="Unassembled WGS sequence"/>
</dbReference>
<dbReference type="GO" id="GO:0000981">
    <property type="term" value="F:DNA-binding transcription factor activity, RNA polymerase II-specific"/>
    <property type="evidence" value="ECO:0007669"/>
    <property type="project" value="InterPro"/>
</dbReference>
<dbReference type="PROSITE" id="PS00463">
    <property type="entry name" value="ZN2_CY6_FUNGAL_1"/>
    <property type="match status" value="1"/>
</dbReference>
<keyword evidence="10" id="KW-0808">Transferase</keyword>
<feature type="compositionally biased region" description="Polar residues" evidence="8">
    <location>
        <begin position="65"/>
        <end position="82"/>
    </location>
</feature>
<evidence type="ECO:0000313" key="11">
    <source>
        <dbReference type="Proteomes" id="UP000266272"/>
    </source>
</evidence>
<dbReference type="AlphaFoldDB" id="A0A395NPZ0"/>
<dbReference type="EMBL" id="PXOA01000238">
    <property type="protein sequence ID" value="RFU78031.1"/>
    <property type="molecule type" value="Genomic_DNA"/>
</dbReference>
<evidence type="ECO:0000259" key="9">
    <source>
        <dbReference type="PROSITE" id="PS50048"/>
    </source>
</evidence>
<keyword evidence="2" id="KW-0479">Metal-binding</keyword>
<dbReference type="Gene3D" id="4.10.240.10">
    <property type="entry name" value="Zn(2)-C6 fungal-type DNA-binding domain"/>
    <property type="match status" value="1"/>
</dbReference>
<keyword evidence="5" id="KW-0539">Nucleus</keyword>
<dbReference type="Pfam" id="PF04082">
    <property type="entry name" value="Fungal_trans"/>
    <property type="match status" value="1"/>
</dbReference>
<comment type="subcellular location">
    <subcellularLocation>
        <location evidence="1">Mitochondrion matrix</location>
    </subcellularLocation>
</comment>
<dbReference type="GO" id="GO:0016740">
    <property type="term" value="F:transferase activity"/>
    <property type="evidence" value="ECO:0007669"/>
    <property type="project" value="UniProtKB-KW"/>
</dbReference>
<feature type="region of interest" description="Disordered" evidence="8">
    <location>
        <begin position="56"/>
        <end position="102"/>
    </location>
</feature>
<evidence type="ECO:0000256" key="5">
    <source>
        <dbReference type="ARBA" id="ARBA00023242"/>
    </source>
</evidence>
<keyword evidence="4" id="KW-0496">Mitochondrion</keyword>
<evidence type="ECO:0000256" key="3">
    <source>
        <dbReference type="ARBA" id="ARBA00022946"/>
    </source>
</evidence>
<dbReference type="OrthoDB" id="3862662at2759"/>
<keyword evidence="11" id="KW-1185">Reference proteome</keyword>
<dbReference type="InterPro" id="IPR045179">
    <property type="entry name" value="YgfZ/GcvT"/>
</dbReference>
<dbReference type="STRING" id="490622.A0A395NPZ0"/>
<dbReference type="SUPFAM" id="SSF103025">
    <property type="entry name" value="Folate-binding domain"/>
    <property type="match status" value="1"/>
</dbReference>
<dbReference type="CDD" id="cd12148">
    <property type="entry name" value="fungal_TF_MHR"/>
    <property type="match status" value="1"/>
</dbReference>
<evidence type="ECO:0000256" key="1">
    <source>
        <dbReference type="ARBA" id="ARBA00004305"/>
    </source>
</evidence>
<dbReference type="InterPro" id="IPR001138">
    <property type="entry name" value="Zn2Cys6_DnaBD"/>
</dbReference>
<dbReference type="SMART" id="SM00066">
    <property type="entry name" value="GAL4"/>
    <property type="match status" value="1"/>
</dbReference>
<keyword evidence="3" id="KW-0809">Transit peptide</keyword>
<sequence>MTSSSGEEEPMNYARLACEPCRKGKRRCDRALPRCQLCARKGAQCVYVSRQRSRQVQIQSEDRLTATTTPNTLSSSSANISRPDSRVDGQLPQPASFANPVTSNETATTTAIYFIAPHIFRQAQLELPRIHPSIPANLSPFENEPSHIRNIAYTFFDSIHWWMPIISKKGFFAHLLNPLSQRRSELGLLIICMQLYCAPDLNPETGALDVSALYHNAKRLHFEAAGVLSLRVLQAGILLALYEVGQAIYPAAYLTVGSCARYGMAIGVDNLREESLDQYGGARPMSEVEERRRAWWTILFLDRFLNISNPNKPLSTKIPTFDDLLPVDDKLWDDGTAKPSDAFSISQGFTLEMGMFSRLGQATYMLSQALDLVSPDNHQNIIERNQQIDQLRRTLHALITVSNAEATARELRTCAGFCPQLSICSSTIFLLQEYEWQVAGNNMGLVPNYVSTRDTSDETLSTLDHLATTSQGFRDQMIDTTSVLVATPFLAHVAYQATAFLIRLSRGVPDDIIAGRISLFKGLLKDIVPRWKMAGIYLGILEAQEITTASEAACGPRPLSSTELLELAVSSLLLEEGKNCRHNFDGLGADNAKPLEAYFATRLLPEPCLAALSSRQLLSVTGPDAAKFLQGIITANVVSSKGEPRTDAFYTGFLNATGRVLHDVFIYPVRGGSGPSAQDGDGFLIEVDRAQINVLAKYIKRYKLRAKVALRTIESGEIAVWHAWNDTPGSQLNIASDDSRIVFEDPRAPGLGYRIIQLAGQKPPEVDIDQAPEEAYTIRRYLHGVAEGQDEILREQALPLESNMEHMNGVDFHKGCYVGQELTIRTKHRGVVRKRILPCVIYEKDKAAPPSLHYEPESGSPEALTADMIPTETSIGRSGKRGRSAGKWLRGVGNIGLGLCRLEIMTDVVLPGEQAAATFKDGDEFELEWGEEDNKSSVKVKAFVPDWLRRGLEEQQR</sequence>
<comment type="similarity">
    <text evidence="6">Belongs to the GcvT family. CAF17/IBA57 subfamily.</text>
</comment>
<gene>
    <name evidence="10" type="ORF">TARUN_4187</name>
</gene>
<feature type="domain" description="Zn(2)-C6 fungal-type" evidence="9">
    <location>
        <begin position="17"/>
        <end position="47"/>
    </location>
</feature>
<proteinExistence type="inferred from homology"/>
<dbReference type="GO" id="GO:0016226">
    <property type="term" value="P:iron-sulfur cluster assembly"/>
    <property type="evidence" value="ECO:0007669"/>
    <property type="project" value="TreeGrafter"/>
</dbReference>
<evidence type="ECO:0000256" key="7">
    <source>
        <dbReference type="ARBA" id="ARBA00093637"/>
    </source>
</evidence>
<dbReference type="NCBIfam" id="TIGR03317">
    <property type="entry name" value="ygfZ_signature"/>
    <property type="match status" value="1"/>
</dbReference>
<dbReference type="InterPro" id="IPR017703">
    <property type="entry name" value="YgfZ/GCV_T_CS"/>
</dbReference>
<dbReference type="SUPFAM" id="SSF57701">
    <property type="entry name" value="Zn2/Cys6 DNA-binding domain"/>
    <property type="match status" value="1"/>
</dbReference>
<dbReference type="InterPro" id="IPR027266">
    <property type="entry name" value="TrmE/GcvT-like"/>
</dbReference>
<dbReference type="GO" id="GO:0003677">
    <property type="term" value="F:DNA binding"/>
    <property type="evidence" value="ECO:0007669"/>
    <property type="project" value="InterPro"/>
</dbReference>
<dbReference type="PANTHER" id="PTHR22602">
    <property type="entry name" value="TRANSFERASE CAF17, MITOCHONDRIAL-RELATED"/>
    <property type="match status" value="1"/>
</dbReference>
<dbReference type="GO" id="GO:0006351">
    <property type="term" value="P:DNA-templated transcription"/>
    <property type="evidence" value="ECO:0007669"/>
    <property type="project" value="InterPro"/>
</dbReference>
<dbReference type="GO" id="GO:0008270">
    <property type="term" value="F:zinc ion binding"/>
    <property type="evidence" value="ECO:0007669"/>
    <property type="project" value="InterPro"/>
</dbReference>
<evidence type="ECO:0000313" key="10">
    <source>
        <dbReference type="EMBL" id="RFU78031.1"/>
    </source>
</evidence>
<evidence type="ECO:0000256" key="4">
    <source>
        <dbReference type="ARBA" id="ARBA00023128"/>
    </source>
</evidence>
<evidence type="ECO:0000256" key="6">
    <source>
        <dbReference type="ARBA" id="ARBA00093447"/>
    </source>
</evidence>
<accession>A0A395NPZ0</accession>
<dbReference type="InterPro" id="IPR057460">
    <property type="entry name" value="CAF17_C"/>
</dbReference>
<dbReference type="Pfam" id="PF25455">
    <property type="entry name" value="Beta-barrel_CAF17_C"/>
    <property type="match status" value="1"/>
</dbReference>
<dbReference type="Gene3D" id="3.30.1360.120">
    <property type="entry name" value="Probable tRNA modification gtpase trme, domain 1"/>
    <property type="match status" value="2"/>
</dbReference>
<dbReference type="PANTHER" id="PTHR22602:SF0">
    <property type="entry name" value="TRANSFERASE CAF17, MITOCHONDRIAL-RELATED"/>
    <property type="match status" value="1"/>
</dbReference>
<reference evidence="10 11" key="1">
    <citation type="journal article" date="2018" name="PLoS Pathog.">
        <title>Evolution of structural diversity of trichothecenes, a family of toxins produced by plant pathogenic and entomopathogenic fungi.</title>
        <authorList>
            <person name="Proctor R.H."/>
            <person name="McCormick S.P."/>
            <person name="Kim H.S."/>
            <person name="Cardoza R.E."/>
            <person name="Stanley A.M."/>
            <person name="Lindo L."/>
            <person name="Kelly A."/>
            <person name="Brown D.W."/>
            <person name="Lee T."/>
            <person name="Vaughan M.M."/>
            <person name="Alexander N.J."/>
            <person name="Busman M."/>
            <person name="Gutierrez S."/>
        </authorList>
    </citation>
    <scope>NUCLEOTIDE SEQUENCE [LARGE SCALE GENOMIC DNA]</scope>
    <source>
        <strain evidence="10 11">IBT 40837</strain>
    </source>
</reference>
<evidence type="ECO:0000256" key="8">
    <source>
        <dbReference type="SAM" id="MobiDB-lite"/>
    </source>
</evidence>
<dbReference type="GO" id="GO:0005759">
    <property type="term" value="C:mitochondrial matrix"/>
    <property type="evidence" value="ECO:0007669"/>
    <property type="project" value="UniProtKB-SubCell"/>
</dbReference>
<comment type="caution">
    <text evidence="10">The sequence shown here is derived from an EMBL/GenBank/DDBJ whole genome shotgun (WGS) entry which is preliminary data.</text>
</comment>
<dbReference type="PROSITE" id="PS50048">
    <property type="entry name" value="ZN2_CY6_FUNGAL_2"/>
    <property type="match status" value="1"/>
</dbReference>
<dbReference type="Pfam" id="PF00172">
    <property type="entry name" value="Zn_clus"/>
    <property type="match status" value="1"/>
</dbReference>
<evidence type="ECO:0000256" key="2">
    <source>
        <dbReference type="ARBA" id="ARBA00022723"/>
    </source>
</evidence>